<dbReference type="Pfam" id="PF02866">
    <property type="entry name" value="Ldh_1_C"/>
    <property type="match status" value="1"/>
</dbReference>
<feature type="binding site" evidence="8">
    <location>
        <position position="83"/>
    </location>
    <ligand>
        <name>substrate</name>
    </ligand>
</feature>
<dbReference type="InterPro" id="IPR015955">
    <property type="entry name" value="Lactate_DH/Glyco_Ohase_4_C"/>
</dbReference>
<feature type="binding site" evidence="6 9">
    <location>
        <begin position="119"/>
        <end position="121"/>
    </location>
    <ligand>
        <name>NAD(+)</name>
        <dbReference type="ChEBI" id="CHEBI:57540"/>
    </ligand>
</feature>
<feature type="domain" description="Lactate/malate dehydrogenase N-terminal" evidence="10">
    <location>
        <begin position="5"/>
        <end position="143"/>
    </location>
</feature>
<evidence type="ECO:0000256" key="6">
    <source>
        <dbReference type="HAMAP-Rule" id="MF_00488"/>
    </source>
</evidence>
<dbReference type="Proteomes" id="UP000262524">
    <property type="component" value="Unassembled WGS sequence"/>
</dbReference>
<evidence type="ECO:0000256" key="4">
    <source>
        <dbReference type="ARBA" id="ARBA00023002"/>
    </source>
</evidence>
<comment type="similarity">
    <text evidence="2 6">Belongs to the LDH/MDH superfamily. LDH family.</text>
</comment>
<feature type="binding site" evidence="6">
    <location>
        <position position="14"/>
    </location>
    <ligand>
        <name>NAD(+)</name>
        <dbReference type="ChEBI" id="CHEBI:57540"/>
    </ligand>
</feature>
<proteinExistence type="inferred from homology"/>
<reference evidence="12 13" key="1">
    <citation type="submission" date="2018-08" db="EMBL/GenBank/DDBJ databases">
        <title>A genome reference for cultivated species of the human gut microbiota.</title>
        <authorList>
            <person name="Zou Y."/>
            <person name="Xue W."/>
            <person name="Luo G."/>
        </authorList>
    </citation>
    <scope>NUCLEOTIDE SEQUENCE [LARGE SCALE GENOMIC DNA]</scope>
    <source>
        <strain evidence="12 13">TM10-1AC</strain>
    </source>
</reference>
<feature type="binding site" evidence="6">
    <location>
        <begin position="121"/>
        <end position="124"/>
    </location>
    <ligand>
        <name>substrate</name>
    </ligand>
</feature>
<comment type="caution">
    <text evidence="6">Lacks conserved residue(s) required for the propagation of feature annotation.</text>
</comment>
<evidence type="ECO:0000259" key="11">
    <source>
        <dbReference type="Pfam" id="PF02866"/>
    </source>
</evidence>
<keyword evidence="4 6" id="KW-0560">Oxidoreductase</keyword>
<dbReference type="Pfam" id="PF00056">
    <property type="entry name" value="Ldh_1_N"/>
    <property type="match status" value="1"/>
</dbReference>
<keyword evidence="5 6" id="KW-0520">NAD</keyword>
<dbReference type="EC" id="1.1.1.27" evidence="3 6"/>
<feature type="binding site" evidence="8">
    <location>
        <position position="152"/>
    </location>
    <ligand>
        <name>substrate</name>
    </ligand>
</feature>
<dbReference type="InterPro" id="IPR036291">
    <property type="entry name" value="NAD(P)-bd_dom_sf"/>
</dbReference>
<evidence type="ECO:0000259" key="10">
    <source>
        <dbReference type="Pfam" id="PF00056"/>
    </source>
</evidence>
<feature type="binding site" evidence="6">
    <location>
        <position position="66"/>
    </location>
    <ligand>
        <name>NAD(+)</name>
        <dbReference type="ChEBI" id="CHEBI:57540"/>
    </ligand>
</feature>
<feature type="binding site" evidence="6">
    <location>
        <position position="40"/>
    </location>
    <ligand>
        <name>NAD(+)</name>
        <dbReference type="ChEBI" id="CHEBI:57540"/>
    </ligand>
</feature>
<dbReference type="InterPro" id="IPR018177">
    <property type="entry name" value="L-lactate_DH_AS"/>
</dbReference>
<dbReference type="PRINTS" id="PR00086">
    <property type="entry name" value="LLDHDRGNASE"/>
</dbReference>
<feature type="binding site" evidence="6">
    <location>
        <begin position="149"/>
        <end position="152"/>
    </location>
    <ligand>
        <name>substrate</name>
    </ligand>
</feature>
<evidence type="ECO:0000256" key="1">
    <source>
        <dbReference type="ARBA" id="ARBA00004843"/>
    </source>
</evidence>
<dbReference type="GO" id="GO:0005737">
    <property type="term" value="C:cytoplasm"/>
    <property type="evidence" value="ECO:0007669"/>
    <property type="project" value="UniProtKB-SubCell"/>
</dbReference>
<comment type="catalytic activity">
    <reaction evidence="6">
        <text>(S)-lactate + NAD(+) = pyruvate + NADH + H(+)</text>
        <dbReference type="Rhea" id="RHEA:23444"/>
        <dbReference type="ChEBI" id="CHEBI:15361"/>
        <dbReference type="ChEBI" id="CHEBI:15378"/>
        <dbReference type="ChEBI" id="CHEBI:16651"/>
        <dbReference type="ChEBI" id="CHEBI:57540"/>
        <dbReference type="ChEBI" id="CHEBI:57945"/>
        <dbReference type="EC" id="1.1.1.27"/>
    </reaction>
</comment>
<evidence type="ECO:0000256" key="7">
    <source>
        <dbReference type="PIRSR" id="PIRSR000102-1"/>
    </source>
</evidence>
<comment type="function">
    <text evidence="6">Catalyzes the conversion of lactate to pyruvate.</text>
</comment>
<dbReference type="HAMAP" id="MF_00488">
    <property type="entry name" value="Lactate_dehydrog"/>
    <property type="match status" value="1"/>
</dbReference>
<feature type="binding site" evidence="6 8">
    <location>
        <position position="89"/>
    </location>
    <ligand>
        <name>substrate</name>
    </ligand>
</feature>
<evidence type="ECO:0000313" key="12">
    <source>
        <dbReference type="EMBL" id="RGI83514.1"/>
    </source>
</evidence>
<accession>A0A374NI29</accession>
<feature type="domain" description="Lactate/malate dehydrogenase C-terminal" evidence="11">
    <location>
        <begin position="146"/>
        <end position="304"/>
    </location>
</feature>
<dbReference type="InterPro" id="IPR001236">
    <property type="entry name" value="Lactate/malate_DH_N"/>
</dbReference>
<feature type="binding site" evidence="9">
    <location>
        <begin position="10"/>
        <end position="15"/>
    </location>
    <ligand>
        <name>NAD(+)</name>
        <dbReference type="ChEBI" id="CHEBI:57540"/>
    </ligand>
</feature>
<dbReference type="NCBIfam" id="TIGR01771">
    <property type="entry name" value="L-LDH-NAD"/>
    <property type="match status" value="1"/>
</dbReference>
<dbReference type="GO" id="GO:0006089">
    <property type="term" value="P:lactate metabolic process"/>
    <property type="evidence" value="ECO:0007669"/>
    <property type="project" value="TreeGrafter"/>
</dbReference>
<evidence type="ECO:0000256" key="9">
    <source>
        <dbReference type="PIRSR" id="PIRSR000102-3"/>
    </source>
</evidence>
<comment type="subunit">
    <text evidence="6">Homotetramer.</text>
</comment>
<comment type="subcellular location">
    <subcellularLocation>
        <location evidence="6">Cytoplasm</location>
    </subcellularLocation>
</comment>
<feature type="active site" description="Proton acceptor" evidence="6 7">
    <location>
        <position position="176"/>
    </location>
</feature>
<keyword evidence="6" id="KW-0963">Cytoplasm</keyword>
<protein>
    <recommendedName>
        <fullName evidence="3 6">L-lactate dehydrogenase</fullName>
        <shortName evidence="6">L-LDH</shortName>
        <ecNumber evidence="3 6">1.1.1.27</ecNumber>
    </recommendedName>
</protein>
<dbReference type="PIRSF" id="PIRSF000102">
    <property type="entry name" value="Lac_mal_DH"/>
    <property type="match status" value="1"/>
</dbReference>
<dbReference type="SUPFAM" id="SSF56327">
    <property type="entry name" value="LDH C-terminal domain-like"/>
    <property type="match status" value="1"/>
</dbReference>
<evidence type="ECO:0000256" key="3">
    <source>
        <dbReference type="ARBA" id="ARBA00012967"/>
    </source>
</evidence>
<feature type="binding site" evidence="6 9">
    <location>
        <position position="35"/>
    </location>
    <ligand>
        <name>NAD(+)</name>
        <dbReference type="ChEBI" id="CHEBI:57540"/>
    </ligand>
</feature>
<name>A0A374NI29_9FIRM</name>
<gene>
    <name evidence="6" type="primary">ldh</name>
    <name evidence="12" type="ORF">DXD91_11930</name>
</gene>
<dbReference type="UniPathway" id="UPA00554">
    <property type="reaction ID" value="UER00611"/>
</dbReference>
<evidence type="ECO:0000313" key="13">
    <source>
        <dbReference type="Proteomes" id="UP000262524"/>
    </source>
</evidence>
<dbReference type="GO" id="GO:0006096">
    <property type="term" value="P:glycolytic process"/>
    <property type="evidence" value="ECO:0007669"/>
    <property type="project" value="UniProtKB-UniRule"/>
</dbReference>
<evidence type="ECO:0000256" key="2">
    <source>
        <dbReference type="ARBA" id="ARBA00006054"/>
    </source>
</evidence>
<dbReference type="AlphaFoldDB" id="A0A374NI29"/>
<dbReference type="Gene3D" id="3.90.110.10">
    <property type="entry name" value="Lactate dehydrogenase/glycoside hydrolase, family 4, C-terminal"/>
    <property type="match status" value="1"/>
</dbReference>
<dbReference type="InterPro" id="IPR011304">
    <property type="entry name" value="L-lactate_DH"/>
</dbReference>
<dbReference type="GO" id="GO:0004459">
    <property type="term" value="F:L-lactate dehydrogenase (NAD+) activity"/>
    <property type="evidence" value="ECO:0007669"/>
    <property type="project" value="UniProtKB-UniRule"/>
</dbReference>
<dbReference type="CDD" id="cd05291">
    <property type="entry name" value="HicDH_like"/>
    <property type="match status" value="1"/>
</dbReference>
<organism evidence="12 13">
    <name type="scientific">Anaerobutyricum hallii</name>
    <dbReference type="NCBI Taxonomy" id="39488"/>
    <lineage>
        <taxon>Bacteria</taxon>
        <taxon>Bacillati</taxon>
        <taxon>Bacillota</taxon>
        <taxon>Clostridia</taxon>
        <taxon>Lachnospirales</taxon>
        <taxon>Lachnospiraceae</taxon>
        <taxon>Anaerobutyricum</taxon>
    </lineage>
</organism>
<dbReference type="PROSITE" id="PS00064">
    <property type="entry name" value="L_LDH"/>
    <property type="match status" value="1"/>
</dbReference>
<feature type="binding site" evidence="8">
    <location>
        <position position="121"/>
    </location>
    <ligand>
        <name>substrate</name>
    </ligand>
</feature>
<dbReference type="PANTHER" id="PTHR43128:SF31">
    <property type="entry name" value="L-LACTATE DEHYDROGENASE"/>
    <property type="match status" value="1"/>
</dbReference>
<dbReference type="SUPFAM" id="SSF51735">
    <property type="entry name" value="NAD(P)-binding Rossmann-fold domains"/>
    <property type="match status" value="1"/>
</dbReference>
<evidence type="ECO:0000256" key="5">
    <source>
        <dbReference type="ARBA" id="ARBA00023027"/>
    </source>
</evidence>
<feature type="binding site" evidence="6">
    <location>
        <position position="222"/>
    </location>
    <ligand>
        <name>substrate</name>
    </ligand>
</feature>
<feature type="binding site" evidence="6">
    <location>
        <position position="144"/>
    </location>
    <ligand>
        <name>NAD(+)</name>
        <dbReference type="ChEBI" id="CHEBI:57540"/>
    </ligand>
</feature>
<comment type="pathway">
    <text evidence="1 6">Fermentation; pyruvate fermentation to lactate; (S)-lactate from pyruvate: step 1/1.</text>
</comment>
<dbReference type="Gene3D" id="3.40.50.720">
    <property type="entry name" value="NAD(P)-binding Rossmann-like Domain"/>
    <property type="match status" value="1"/>
</dbReference>
<evidence type="ECO:0000256" key="8">
    <source>
        <dbReference type="PIRSR" id="PIRSR000102-2"/>
    </source>
</evidence>
<dbReference type="InterPro" id="IPR001557">
    <property type="entry name" value="L-lactate/malate_DH"/>
</dbReference>
<dbReference type="InterPro" id="IPR022383">
    <property type="entry name" value="Lactate/malate_DH_C"/>
</dbReference>
<comment type="caution">
    <text evidence="12">The sequence shown here is derived from an EMBL/GenBank/DDBJ whole genome shotgun (WGS) entry which is preliminary data.</text>
</comment>
<dbReference type="EMBL" id="QSOE01000096">
    <property type="protein sequence ID" value="RGI83514.1"/>
    <property type="molecule type" value="Genomic_DNA"/>
</dbReference>
<sequence length="306" mass="33291">MKMRKVVIIGAGHVGSHCGYALAHSGIAGEIVLVDVDKDKAHAQALDIADSVSFCERETVVRDGDYKDCEDAALVVVAIGEARKPGQTRLDMLGRSVEMLKELLEQLKPYKIPGIVVTITNPADIVADYVRKGLGLERNRVFGTGTLLDTARLIRTLSEESGVGRRSIQAYSLGEHGDSSMIPFSSVTIGGLPFDAYDISKEKVLEATRQIGMTIIEGKKSTEFGIGRALTEMAACILRDEKKIMPASVLLQGEYGQHDVHCGVPCLIGKNGIEKIIELPLTEKEQEMLNKSCEVIKKHIKMASEN</sequence>
<dbReference type="PANTHER" id="PTHR43128">
    <property type="entry name" value="L-2-HYDROXYCARBOXYLATE DEHYDROGENASE (NAD(P)(+))"/>
    <property type="match status" value="1"/>
</dbReference>